<sequence>MIQEKIRASQSRQKSYHHKRMKSLEFKEGEHVFLKVNPWTRVGRALKAHKFTSGFIGPYQILKRIGEVAYQIALSPHLANLHNVFHVSRLRKYFHDPSHVIESDDIQVKEKLTYKTVLLRIDDKRVKRLSGKDIPLFKVFWGRNKEESATSELESKMKEVYLALFT</sequence>
<name>A0ABD1L5L8_9FABA</name>
<evidence type="ECO:0000313" key="4">
    <source>
        <dbReference type="Proteomes" id="UP001603857"/>
    </source>
</evidence>
<dbReference type="PANTHER" id="PTHR46148">
    <property type="entry name" value="CHROMO DOMAIN-CONTAINING PROTEIN"/>
    <property type="match status" value="1"/>
</dbReference>
<organism evidence="3 4">
    <name type="scientific">Flemingia macrophylla</name>
    <dbReference type="NCBI Taxonomy" id="520843"/>
    <lineage>
        <taxon>Eukaryota</taxon>
        <taxon>Viridiplantae</taxon>
        <taxon>Streptophyta</taxon>
        <taxon>Embryophyta</taxon>
        <taxon>Tracheophyta</taxon>
        <taxon>Spermatophyta</taxon>
        <taxon>Magnoliopsida</taxon>
        <taxon>eudicotyledons</taxon>
        <taxon>Gunneridae</taxon>
        <taxon>Pentapetalae</taxon>
        <taxon>rosids</taxon>
        <taxon>fabids</taxon>
        <taxon>Fabales</taxon>
        <taxon>Fabaceae</taxon>
        <taxon>Papilionoideae</taxon>
        <taxon>50 kb inversion clade</taxon>
        <taxon>NPAAA clade</taxon>
        <taxon>indigoferoid/millettioid clade</taxon>
        <taxon>Phaseoleae</taxon>
        <taxon>Flemingia</taxon>
    </lineage>
</organism>
<dbReference type="Proteomes" id="UP001603857">
    <property type="component" value="Unassembled WGS sequence"/>
</dbReference>
<feature type="region of interest" description="Disordered" evidence="1">
    <location>
        <begin position="1"/>
        <end position="20"/>
    </location>
</feature>
<dbReference type="InterPro" id="IPR056924">
    <property type="entry name" value="SH3_Tf2-1"/>
</dbReference>
<dbReference type="Pfam" id="PF24626">
    <property type="entry name" value="SH3_Tf2-1"/>
    <property type="match status" value="1"/>
</dbReference>
<protein>
    <recommendedName>
        <fullName evidence="2">Tf2-1-like SH3-like domain-containing protein</fullName>
    </recommendedName>
</protein>
<reference evidence="3 4" key="1">
    <citation type="submission" date="2024-08" db="EMBL/GenBank/DDBJ databases">
        <title>Insights into the chromosomal genome structure of Flemingia macrophylla.</title>
        <authorList>
            <person name="Ding Y."/>
            <person name="Zhao Y."/>
            <person name="Bi W."/>
            <person name="Wu M."/>
            <person name="Zhao G."/>
            <person name="Gong Y."/>
            <person name="Li W."/>
            <person name="Zhang P."/>
        </authorList>
    </citation>
    <scope>NUCLEOTIDE SEQUENCE [LARGE SCALE GENOMIC DNA]</scope>
    <source>
        <strain evidence="3">DYQJB</strain>
        <tissue evidence="3">Leaf</tissue>
    </source>
</reference>
<dbReference type="AlphaFoldDB" id="A0ABD1L5L8"/>
<evidence type="ECO:0000313" key="3">
    <source>
        <dbReference type="EMBL" id="KAL2318799.1"/>
    </source>
</evidence>
<comment type="caution">
    <text evidence="3">The sequence shown here is derived from an EMBL/GenBank/DDBJ whole genome shotgun (WGS) entry which is preliminary data.</text>
</comment>
<keyword evidence="4" id="KW-1185">Reference proteome</keyword>
<evidence type="ECO:0000259" key="2">
    <source>
        <dbReference type="Pfam" id="PF24626"/>
    </source>
</evidence>
<proteinExistence type="predicted"/>
<accession>A0ABD1L5L8</accession>
<dbReference type="PANTHER" id="PTHR46148:SF60">
    <property type="entry name" value="CHROMO DOMAIN-CONTAINING PROTEIN"/>
    <property type="match status" value="1"/>
</dbReference>
<feature type="domain" description="Tf2-1-like SH3-like" evidence="2">
    <location>
        <begin position="29"/>
        <end position="93"/>
    </location>
</feature>
<evidence type="ECO:0000256" key="1">
    <source>
        <dbReference type="SAM" id="MobiDB-lite"/>
    </source>
</evidence>
<dbReference type="EMBL" id="JBGMDY010000011">
    <property type="protein sequence ID" value="KAL2318799.1"/>
    <property type="molecule type" value="Genomic_DNA"/>
</dbReference>
<gene>
    <name evidence="3" type="ORF">Fmac_032675</name>
</gene>